<protein>
    <submittedName>
        <fullName evidence="1">DUF2867 domain-containing protein</fullName>
    </submittedName>
</protein>
<gene>
    <name evidence="1" type="ORF">ISP20_14350</name>
</gene>
<dbReference type="Pfam" id="PF11066">
    <property type="entry name" value="DUF2867"/>
    <property type="match status" value="1"/>
</dbReference>
<organism evidence="1 2">
    <name type="scientific">Dyella kyungheensis</name>
    <dbReference type="NCBI Taxonomy" id="1242174"/>
    <lineage>
        <taxon>Bacteria</taxon>
        <taxon>Pseudomonadati</taxon>
        <taxon>Pseudomonadota</taxon>
        <taxon>Gammaproteobacteria</taxon>
        <taxon>Lysobacterales</taxon>
        <taxon>Rhodanobacteraceae</taxon>
        <taxon>Dyella</taxon>
    </lineage>
</organism>
<dbReference type="InterPro" id="IPR021295">
    <property type="entry name" value="DUF2867"/>
</dbReference>
<name>A0ABS2JU63_9GAMM</name>
<comment type="caution">
    <text evidence="1">The sequence shown here is derived from an EMBL/GenBank/DDBJ whole genome shotgun (WGS) entry which is preliminary data.</text>
</comment>
<sequence length="466" mass="50119">MQSQARAVATFPSARLPSPSGGVPIEVTLISQLGHGAGDQLVASATARQRAHRDFIDALDEPSARLGGPHFENGDPTSLYSFVVGAKGHPFHRHAGHRVFTAVSGSGGTRLRFSDASSDQLASDPDSFLRALRHVDIPPDCLFSVRFGGATWHQFVSLHPRGGHPALFALSCHTNELGGDLAPDVREQVRANAATIPSLTEVLPTIVQQRLDDGARRLDVPTIALSLDAPAGSLHSWMCRLVRGAAGKVRRAWTHYRRAGGFSSERGGRHTVVRLAEPNADSLLLEQLPSRHHHQDMFVLTLEDARVSGTGATALLAKLLEAFVAHPPAGVSYLMAFRNVLVKPLGLRTSPLSCPVSSLLGSSAAPRFAGRFPVIDQRIDSDDTFAQVILGADDKHLRFRSCVAVRKVGSGRIELSMGTRVACTNLFGHVYMAAIERFHRGYVSPSILRGAAEHAFAARSTKPLDD</sequence>
<reference evidence="1 2" key="1">
    <citation type="submission" date="2020-10" db="EMBL/GenBank/DDBJ databases">
        <title>Phylogeny of dyella-like bacteria.</title>
        <authorList>
            <person name="Fu J."/>
        </authorList>
    </citation>
    <scope>NUCLEOTIDE SEQUENCE [LARGE SCALE GENOMIC DNA]</scope>
    <source>
        <strain evidence="1 2">THG-B117</strain>
    </source>
</reference>
<proteinExistence type="predicted"/>
<evidence type="ECO:0000313" key="2">
    <source>
        <dbReference type="Proteomes" id="UP001430065"/>
    </source>
</evidence>
<accession>A0ABS2JU63</accession>
<dbReference type="EMBL" id="JADIKC010000006">
    <property type="protein sequence ID" value="MBM7122345.1"/>
    <property type="molecule type" value="Genomic_DNA"/>
</dbReference>
<dbReference type="Proteomes" id="UP001430065">
    <property type="component" value="Unassembled WGS sequence"/>
</dbReference>
<evidence type="ECO:0000313" key="1">
    <source>
        <dbReference type="EMBL" id="MBM7122345.1"/>
    </source>
</evidence>
<keyword evidence="2" id="KW-1185">Reference proteome</keyword>